<keyword evidence="1" id="KW-0732">Signal</keyword>
<evidence type="ECO:0000313" key="2">
    <source>
        <dbReference type="EMBL" id="DAB37722.1"/>
    </source>
</evidence>
<sequence>MKFLSLSLLFILMSTNLFSAEKKWIPIEPIDMNEKRKIDTNSSKPQASNKTIQNLKIIKNLLDHVNKGEINTENEKTWYSLDPIDDN</sequence>
<comment type="caution">
    <text evidence="2">The sequence shown here is derived from an EMBL/GenBank/DDBJ whole genome shotgun (WGS) entry which is preliminary data.</text>
</comment>
<feature type="signal peptide" evidence="1">
    <location>
        <begin position="1"/>
        <end position="19"/>
    </location>
</feature>
<dbReference type="AlphaFoldDB" id="A0A2D3W8Q8"/>
<feature type="chain" id="PRO_5013615639" evidence="1">
    <location>
        <begin position="20"/>
        <end position="87"/>
    </location>
</feature>
<evidence type="ECO:0000256" key="1">
    <source>
        <dbReference type="SAM" id="SignalP"/>
    </source>
</evidence>
<name>A0A2D3W8Q8_9BACT</name>
<reference evidence="2 3" key="1">
    <citation type="journal article" date="2017" name="Front. Microbiol.">
        <title>Comparative Genomic Analysis of the Class Epsilonproteobacteria and Proposed Reclassification to Epsilonbacteraeota (phyl. nov.).</title>
        <authorList>
            <person name="Waite D.W."/>
            <person name="Vanwonterghem I."/>
            <person name="Rinke C."/>
            <person name="Parks D.H."/>
            <person name="Zhang Y."/>
            <person name="Takai K."/>
            <person name="Sievert S.M."/>
            <person name="Simon J."/>
            <person name="Campbell B.J."/>
            <person name="Hanson T.E."/>
            <person name="Woyke T."/>
            <person name="Klotz M.G."/>
            <person name="Hugenholtz P."/>
        </authorList>
    </citation>
    <scope>NUCLEOTIDE SEQUENCE [LARGE SCALE GENOMIC DNA]</scope>
    <source>
        <strain evidence="2">UBA12443</strain>
    </source>
</reference>
<protein>
    <submittedName>
        <fullName evidence="2">Uncharacterized protein</fullName>
    </submittedName>
</protein>
<dbReference type="EMBL" id="DLUI01000140">
    <property type="protein sequence ID" value="DAB37722.1"/>
    <property type="molecule type" value="Genomic_DNA"/>
</dbReference>
<proteinExistence type="predicted"/>
<dbReference type="Proteomes" id="UP000228859">
    <property type="component" value="Unassembled WGS sequence"/>
</dbReference>
<evidence type="ECO:0000313" key="3">
    <source>
        <dbReference type="Proteomes" id="UP000228859"/>
    </source>
</evidence>
<organism evidence="2 3">
    <name type="scientific">Sulfuricurvum kujiense</name>
    <dbReference type="NCBI Taxonomy" id="148813"/>
    <lineage>
        <taxon>Bacteria</taxon>
        <taxon>Pseudomonadati</taxon>
        <taxon>Campylobacterota</taxon>
        <taxon>Epsilonproteobacteria</taxon>
        <taxon>Campylobacterales</taxon>
        <taxon>Sulfurimonadaceae</taxon>
        <taxon>Sulfuricurvum</taxon>
    </lineage>
</organism>
<gene>
    <name evidence="2" type="ORF">CFH83_09675</name>
</gene>
<accession>A0A2D3W8Q8</accession>